<dbReference type="SUPFAM" id="SSF51735">
    <property type="entry name" value="NAD(P)-binding Rossmann-fold domains"/>
    <property type="match status" value="1"/>
</dbReference>
<keyword evidence="3" id="KW-1185">Reference proteome</keyword>
<protein>
    <submittedName>
        <fullName evidence="2">NAD(P)-dependent oxidoreductase</fullName>
    </submittedName>
</protein>
<sequence>MSDPATDPLAELDRHLWQPTEAVITDLAGLPGNLLLLGAGGKLGLSLARMARLAFDRAPDRGPDPGRERRVIAVSRFAEPGRRADFADAGIETIPADLADPAALRALPDAANVIYLVGRKFGTHGDEWTTWAVNTYLPALVAERFAGSRIVAFSTGNVYPLTPAGSGGADEGTPPGPVGEYAQSCLGRERLLEHVSRERGTPMSILRLNYAIDLRYGVLHDIARAVQAGEPVDVTMGSVNVLWQGDVNAVTLRSLRHCASPPDVLNVTGPETVSVRWLAHELGRRLGRMPVITGEEAPTALLSNSARCMARFGYPSVPLERILDWTAQWVAAGGPSHGKPTKFEQRGGVF</sequence>
<evidence type="ECO:0000313" key="2">
    <source>
        <dbReference type="EMBL" id="GAA5148103.1"/>
    </source>
</evidence>
<proteinExistence type="predicted"/>
<gene>
    <name evidence="2" type="ORF">GCM10023321_09950</name>
</gene>
<reference evidence="3" key="1">
    <citation type="journal article" date="2019" name="Int. J. Syst. Evol. Microbiol.">
        <title>The Global Catalogue of Microorganisms (GCM) 10K type strain sequencing project: providing services to taxonomists for standard genome sequencing and annotation.</title>
        <authorList>
            <consortium name="The Broad Institute Genomics Platform"/>
            <consortium name="The Broad Institute Genome Sequencing Center for Infectious Disease"/>
            <person name="Wu L."/>
            <person name="Ma J."/>
        </authorList>
    </citation>
    <scope>NUCLEOTIDE SEQUENCE [LARGE SCALE GENOMIC DNA]</scope>
    <source>
        <strain evidence="3">JCM 18303</strain>
    </source>
</reference>
<dbReference type="InterPro" id="IPR001509">
    <property type="entry name" value="Epimerase_deHydtase"/>
</dbReference>
<organism evidence="2 3">
    <name type="scientific">Pseudonocardia eucalypti</name>
    <dbReference type="NCBI Taxonomy" id="648755"/>
    <lineage>
        <taxon>Bacteria</taxon>
        <taxon>Bacillati</taxon>
        <taxon>Actinomycetota</taxon>
        <taxon>Actinomycetes</taxon>
        <taxon>Pseudonocardiales</taxon>
        <taxon>Pseudonocardiaceae</taxon>
        <taxon>Pseudonocardia</taxon>
    </lineage>
</organism>
<feature type="domain" description="NAD-dependent epimerase/dehydratase" evidence="1">
    <location>
        <begin position="69"/>
        <end position="209"/>
    </location>
</feature>
<dbReference type="Proteomes" id="UP001428817">
    <property type="component" value="Unassembled WGS sequence"/>
</dbReference>
<comment type="caution">
    <text evidence="2">The sequence shown here is derived from an EMBL/GenBank/DDBJ whole genome shotgun (WGS) entry which is preliminary data.</text>
</comment>
<dbReference type="InterPro" id="IPR036291">
    <property type="entry name" value="NAD(P)-bd_dom_sf"/>
</dbReference>
<evidence type="ECO:0000313" key="3">
    <source>
        <dbReference type="Proteomes" id="UP001428817"/>
    </source>
</evidence>
<dbReference type="EMBL" id="BAABJP010000003">
    <property type="protein sequence ID" value="GAA5148103.1"/>
    <property type="molecule type" value="Genomic_DNA"/>
</dbReference>
<dbReference type="Gene3D" id="3.40.50.720">
    <property type="entry name" value="NAD(P)-binding Rossmann-like Domain"/>
    <property type="match status" value="1"/>
</dbReference>
<dbReference type="Pfam" id="PF01370">
    <property type="entry name" value="Epimerase"/>
    <property type="match status" value="1"/>
</dbReference>
<dbReference type="RefSeq" id="WP_185064750.1">
    <property type="nucleotide sequence ID" value="NZ_BAABJP010000003.1"/>
</dbReference>
<name>A0ABP9PQF0_9PSEU</name>
<evidence type="ECO:0000259" key="1">
    <source>
        <dbReference type="Pfam" id="PF01370"/>
    </source>
</evidence>
<accession>A0ABP9PQF0</accession>